<dbReference type="GO" id="GO:0016020">
    <property type="term" value="C:membrane"/>
    <property type="evidence" value="ECO:0007669"/>
    <property type="project" value="UniProtKB-SubCell"/>
</dbReference>
<proteinExistence type="predicted"/>
<comment type="subcellular location">
    <subcellularLocation>
        <location evidence="2">Endoplasmic reticulum</location>
    </subcellularLocation>
    <subcellularLocation>
        <location evidence="3">Membrane</location>
    </subcellularLocation>
    <subcellularLocation>
        <location evidence="1">Mitochondrion</location>
    </subcellularLocation>
</comment>
<dbReference type="AlphaFoldDB" id="A0A8H3J4L2"/>
<evidence type="ECO:0000256" key="3">
    <source>
        <dbReference type="ARBA" id="ARBA00004370"/>
    </source>
</evidence>
<dbReference type="EMBL" id="CAJPDS010000158">
    <property type="protein sequence ID" value="CAF9940631.1"/>
    <property type="molecule type" value="Genomic_DNA"/>
</dbReference>
<dbReference type="PANTHER" id="PTHR48182:SF2">
    <property type="entry name" value="PROTEIN SERAC1"/>
    <property type="match status" value="1"/>
</dbReference>
<evidence type="ECO:0000256" key="1">
    <source>
        <dbReference type="ARBA" id="ARBA00004173"/>
    </source>
</evidence>
<evidence type="ECO:0000313" key="7">
    <source>
        <dbReference type="EMBL" id="CAF9940631.1"/>
    </source>
</evidence>
<evidence type="ECO:0000313" key="8">
    <source>
        <dbReference type="Proteomes" id="UP000664521"/>
    </source>
</evidence>
<evidence type="ECO:0000256" key="4">
    <source>
        <dbReference type="ARBA" id="ARBA00022824"/>
    </source>
</evidence>
<accession>A0A8H3J4L2</accession>
<sequence>MNNPDSTFTFRVENIPPGSTAEELKKRFHAADQPNIEVRSFVPAIDNPENEIHEYTATISFQITDRAVSSPRLLDNDDIIIDSDFYGFTPLNNPSGPIAADIIAVTGLAAHAFGSWAHSARKMWLRDYLPRDIKNARILIYGYPSALQENVSRNILSDHSINFMNRLMMMRESAKVLCDVNGSIGIYSSQLPVSLIIFIGAPHKGLEVQALETLVKSHPSEDIVRELKAESPTLTELNDKFRYVATNIDILTCYEMSPTKTMIKVEDGSWKREGPPEMMVPLDSARQWYPREMFLACNANHTQIAKVKRGEAGIYPVIRSVIKQAVLSADDLGGEAQSTSDETMRPRVSQDVHLADARHQDPYLIGYTPPESIFSRPSIRSRVAGGKDHRTYALDTSNDFHEEHEDVMSHDHLILSS</sequence>
<keyword evidence="5" id="KW-0496">Mitochondrion</keyword>
<organism evidence="7 8">
    <name type="scientific">Heterodermia speciosa</name>
    <dbReference type="NCBI Taxonomy" id="116794"/>
    <lineage>
        <taxon>Eukaryota</taxon>
        <taxon>Fungi</taxon>
        <taxon>Dikarya</taxon>
        <taxon>Ascomycota</taxon>
        <taxon>Pezizomycotina</taxon>
        <taxon>Lecanoromycetes</taxon>
        <taxon>OSLEUM clade</taxon>
        <taxon>Lecanoromycetidae</taxon>
        <taxon>Caliciales</taxon>
        <taxon>Physciaceae</taxon>
        <taxon>Heterodermia</taxon>
    </lineage>
</organism>
<dbReference type="PANTHER" id="PTHR48182">
    <property type="entry name" value="PROTEIN SERAC1"/>
    <property type="match status" value="1"/>
</dbReference>
<evidence type="ECO:0000256" key="6">
    <source>
        <dbReference type="ARBA" id="ARBA00023136"/>
    </source>
</evidence>
<reference evidence="7" key="1">
    <citation type="submission" date="2021-03" db="EMBL/GenBank/DDBJ databases">
        <authorList>
            <person name="Tagirdzhanova G."/>
        </authorList>
    </citation>
    <scope>NUCLEOTIDE SEQUENCE</scope>
</reference>
<keyword evidence="8" id="KW-1185">Reference proteome</keyword>
<dbReference type="InterPro" id="IPR052374">
    <property type="entry name" value="SERAC1"/>
</dbReference>
<keyword evidence="6" id="KW-0472">Membrane</keyword>
<name>A0A8H3J4L2_9LECA</name>
<evidence type="ECO:0000256" key="5">
    <source>
        <dbReference type="ARBA" id="ARBA00023128"/>
    </source>
</evidence>
<evidence type="ECO:0000256" key="2">
    <source>
        <dbReference type="ARBA" id="ARBA00004240"/>
    </source>
</evidence>
<dbReference type="GO" id="GO:0005783">
    <property type="term" value="C:endoplasmic reticulum"/>
    <property type="evidence" value="ECO:0007669"/>
    <property type="project" value="UniProtKB-SubCell"/>
</dbReference>
<keyword evidence="4" id="KW-0256">Endoplasmic reticulum</keyword>
<dbReference type="Proteomes" id="UP000664521">
    <property type="component" value="Unassembled WGS sequence"/>
</dbReference>
<dbReference type="GO" id="GO:0005739">
    <property type="term" value="C:mitochondrion"/>
    <property type="evidence" value="ECO:0007669"/>
    <property type="project" value="UniProtKB-SubCell"/>
</dbReference>
<protein>
    <submittedName>
        <fullName evidence="7">Uncharacterized protein</fullName>
    </submittedName>
</protein>
<gene>
    <name evidence="7" type="ORF">HETSPECPRED_002470</name>
</gene>
<comment type="caution">
    <text evidence="7">The sequence shown here is derived from an EMBL/GenBank/DDBJ whole genome shotgun (WGS) entry which is preliminary data.</text>
</comment>
<dbReference type="OrthoDB" id="5086500at2759"/>